<gene>
    <name evidence="3" type="ORF">BOA8489_01232</name>
</gene>
<reference evidence="4" key="1">
    <citation type="submission" date="2017-05" db="EMBL/GenBank/DDBJ databases">
        <authorList>
            <person name="Rodrigo-Torres L."/>
            <person name="Arahal R. D."/>
            <person name="Lucena T."/>
        </authorList>
    </citation>
    <scope>NUCLEOTIDE SEQUENCE [LARGE SCALE GENOMIC DNA]</scope>
    <source>
        <strain evidence="4">CECT 8489</strain>
    </source>
</reference>
<organism evidence="3 4">
    <name type="scientific">Boseongicola aestuarii</name>
    <dbReference type="NCBI Taxonomy" id="1470561"/>
    <lineage>
        <taxon>Bacteria</taxon>
        <taxon>Pseudomonadati</taxon>
        <taxon>Pseudomonadota</taxon>
        <taxon>Alphaproteobacteria</taxon>
        <taxon>Rhodobacterales</taxon>
        <taxon>Paracoccaceae</taxon>
        <taxon>Boseongicola</taxon>
    </lineage>
</organism>
<name>A0A238IXC2_9RHOB</name>
<sequence>MKRSLKMLGLATATSLLALPAAAAEKVNIGVPSWTGAQAIAYVLGEVVESRIGGTVDYIPGNNATIFQAMDQGNGDIDVHPDVWLPNQESFTKKYVDEAGTVTLSSNPYQGNQGFCVTEDFGSANNITDIADLGRPDVAALMDSDGNGLGEMWIGAPGWASANVNEVKTRDYGLLDFIEPIRAEESVKTARIKDSIAKGEGYAFYCYKPHAVWFMFDVKMLTEPTFDPAKYVMVQPSDDADWYEKSMVATKDALKDVQIAWSNSLVDRSPAIAEFFANFALTADDVSQLAYEISANGREPADVAEEWVNANSDRVDAWLGL</sequence>
<dbReference type="Gene3D" id="3.40.190.100">
    <property type="entry name" value="Glycine betaine-binding periplasmic protein, domain 2"/>
    <property type="match status" value="1"/>
</dbReference>
<evidence type="ECO:0000259" key="2">
    <source>
        <dbReference type="Pfam" id="PF04069"/>
    </source>
</evidence>
<dbReference type="OrthoDB" id="9787902at2"/>
<feature type="signal peptide" evidence="1">
    <location>
        <begin position="1"/>
        <end position="23"/>
    </location>
</feature>
<evidence type="ECO:0000313" key="4">
    <source>
        <dbReference type="Proteomes" id="UP000201838"/>
    </source>
</evidence>
<evidence type="ECO:0000256" key="1">
    <source>
        <dbReference type="SAM" id="SignalP"/>
    </source>
</evidence>
<dbReference type="CDD" id="cd13642">
    <property type="entry name" value="PBP2_BCP_1"/>
    <property type="match status" value="1"/>
</dbReference>
<dbReference type="SUPFAM" id="SSF53850">
    <property type="entry name" value="Periplasmic binding protein-like II"/>
    <property type="match status" value="1"/>
</dbReference>
<keyword evidence="4" id="KW-1185">Reference proteome</keyword>
<evidence type="ECO:0000313" key="3">
    <source>
        <dbReference type="EMBL" id="SMX23129.1"/>
    </source>
</evidence>
<dbReference type="Gene3D" id="3.40.190.10">
    <property type="entry name" value="Periplasmic binding protein-like II"/>
    <property type="match status" value="1"/>
</dbReference>
<feature type="domain" description="ABC-type glycine betaine transport system substrate-binding" evidence="2">
    <location>
        <begin position="26"/>
        <end position="309"/>
    </location>
</feature>
<dbReference type="GO" id="GO:0043190">
    <property type="term" value="C:ATP-binding cassette (ABC) transporter complex"/>
    <property type="evidence" value="ECO:0007669"/>
    <property type="project" value="InterPro"/>
</dbReference>
<dbReference type="GO" id="GO:0022857">
    <property type="term" value="F:transmembrane transporter activity"/>
    <property type="evidence" value="ECO:0007669"/>
    <property type="project" value="InterPro"/>
</dbReference>
<proteinExistence type="predicted"/>
<dbReference type="AlphaFoldDB" id="A0A238IXC2"/>
<dbReference type="EMBL" id="FXXQ01000003">
    <property type="protein sequence ID" value="SMX23129.1"/>
    <property type="molecule type" value="Genomic_DNA"/>
</dbReference>
<dbReference type="RefSeq" id="WP_093973123.1">
    <property type="nucleotide sequence ID" value="NZ_FXXQ01000003.1"/>
</dbReference>
<dbReference type="Pfam" id="PF04069">
    <property type="entry name" value="OpuAC"/>
    <property type="match status" value="1"/>
</dbReference>
<dbReference type="Gene3D" id="3.10.105.10">
    <property type="entry name" value="Dipeptide-binding Protein, Domain 3"/>
    <property type="match status" value="1"/>
</dbReference>
<dbReference type="Proteomes" id="UP000201838">
    <property type="component" value="Unassembled WGS sequence"/>
</dbReference>
<protein>
    <submittedName>
        <fullName evidence="3">Glycine betaine transporter periplasmic subunit</fullName>
    </submittedName>
</protein>
<keyword evidence="1" id="KW-0732">Signal</keyword>
<accession>A0A238IXC2</accession>
<feature type="chain" id="PRO_5011969157" evidence="1">
    <location>
        <begin position="24"/>
        <end position="321"/>
    </location>
</feature>
<dbReference type="InterPro" id="IPR007210">
    <property type="entry name" value="ABC_Gly_betaine_transp_sub-bd"/>
</dbReference>